<evidence type="ECO:0000259" key="5">
    <source>
        <dbReference type="Pfam" id="PF01301"/>
    </source>
</evidence>
<evidence type="ECO:0000256" key="2">
    <source>
        <dbReference type="RuleBase" id="RU003679"/>
    </source>
</evidence>
<evidence type="ECO:0000256" key="3">
    <source>
        <dbReference type="SAM" id="MobiDB-lite"/>
    </source>
</evidence>
<comment type="similarity">
    <text evidence="1 2">Belongs to the glycosyl hydrolase 35 family.</text>
</comment>
<dbReference type="GO" id="GO:0004553">
    <property type="term" value="F:hydrolase activity, hydrolyzing O-glycosyl compounds"/>
    <property type="evidence" value="ECO:0007669"/>
    <property type="project" value="InterPro"/>
</dbReference>
<name>A0AAN2CA83_UNVUL</name>
<dbReference type="Gene3D" id="3.20.20.80">
    <property type="entry name" value="Glycosidases"/>
    <property type="match status" value="1"/>
</dbReference>
<evidence type="ECO:0000256" key="1">
    <source>
        <dbReference type="ARBA" id="ARBA00009809"/>
    </source>
</evidence>
<evidence type="ECO:0000313" key="6">
    <source>
        <dbReference type="EMBL" id="BDE06688.1"/>
    </source>
</evidence>
<dbReference type="GO" id="GO:0005975">
    <property type="term" value="P:carbohydrate metabolic process"/>
    <property type="evidence" value="ECO:0007669"/>
    <property type="project" value="InterPro"/>
</dbReference>
<dbReference type="InterPro" id="IPR001944">
    <property type="entry name" value="Glycoside_Hdrlase_35"/>
</dbReference>
<evidence type="ECO:0000313" key="7">
    <source>
        <dbReference type="Proteomes" id="UP001317532"/>
    </source>
</evidence>
<protein>
    <recommendedName>
        <fullName evidence="5">Glycoside hydrolase 35 catalytic domain-containing protein</fullName>
    </recommendedName>
</protein>
<feature type="chain" id="PRO_5042885582" description="Glycoside hydrolase 35 catalytic domain-containing protein" evidence="4">
    <location>
        <begin position="28"/>
        <end position="954"/>
    </location>
</feature>
<dbReference type="PANTHER" id="PTHR23421">
    <property type="entry name" value="BETA-GALACTOSIDASE RELATED"/>
    <property type="match status" value="1"/>
</dbReference>
<dbReference type="InterPro" id="IPR017853">
    <property type="entry name" value="GH"/>
</dbReference>
<dbReference type="SUPFAM" id="SSF51445">
    <property type="entry name" value="(Trans)glycosidases"/>
    <property type="match status" value="1"/>
</dbReference>
<feature type="region of interest" description="Disordered" evidence="3">
    <location>
        <begin position="926"/>
        <end position="954"/>
    </location>
</feature>
<reference evidence="6 7" key="1">
    <citation type="journal article" date="2022" name="ISME Commun">
        <title>Vulcanimicrobium alpinus gen. nov. sp. nov., the first cultivated representative of the candidate phylum 'Eremiobacterota', is a metabolically versatile aerobic anoxygenic phototroph.</title>
        <authorList>
            <person name="Yabe S."/>
            <person name="Muto K."/>
            <person name="Abe K."/>
            <person name="Yokota A."/>
            <person name="Staudigel H."/>
            <person name="Tebo B.M."/>
        </authorList>
    </citation>
    <scope>NUCLEOTIDE SEQUENCE [LARGE SCALE GENOMIC DNA]</scope>
    <source>
        <strain evidence="6 7">WC8-2</strain>
    </source>
</reference>
<dbReference type="PRINTS" id="PR00742">
    <property type="entry name" value="GLHYDRLASE35"/>
</dbReference>
<feature type="domain" description="Glycoside hydrolase 35 catalytic" evidence="5">
    <location>
        <begin position="48"/>
        <end position="155"/>
    </location>
</feature>
<organism evidence="6 7">
    <name type="scientific">Vulcanimicrobium alpinum</name>
    <dbReference type="NCBI Taxonomy" id="3016050"/>
    <lineage>
        <taxon>Bacteria</taxon>
        <taxon>Bacillati</taxon>
        <taxon>Vulcanimicrobiota</taxon>
        <taxon>Vulcanimicrobiia</taxon>
        <taxon>Vulcanimicrobiales</taxon>
        <taxon>Vulcanimicrobiaceae</taxon>
        <taxon>Vulcanimicrobium</taxon>
    </lineage>
</organism>
<evidence type="ECO:0000256" key="4">
    <source>
        <dbReference type="SAM" id="SignalP"/>
    </source>
</evidence>
<gene>
    <name evidence="6" type="ORF">WPS_19640</name>
</gene>
<dbReference type="KEGG" id="vab:WPS_19640"/>
<dbReference type="Proteomes" id="UP001317532">
    <property type="component" value="Chromosome"/>
</dbReference>
<feature type="compositionally biased region" description="Polar residues" evidence="3">
    <location>
        <begin position="933"/>
        <end position="954"/>
    </location>
</feature>
<keyword evidence="7" id="KW-1185">Reference proteome</keyword>
<dbReference type="AlphaFoldDB" id="A0AAN2CA83"/>
<keyword evidence="4" id="KW-0732">Signal</keyword>
<accession>A0AAN2CA83</accession>
<proteinExistence type="inferred from homology"/>
<dbReference type="InterPro" id="IPR031330">
    <property type="entry name" value="Gly_Hdrlase_35_cat"/>
</dbReference>
<sequence length="954" mass="102755">MSAFRGLRGALATVVACALLLAFPASAAAAPSFGHAIVTRSADGDPMLALDGRPFFFVGGAFFYERIPRERWRDAMLRMREVGANTIDLYVPWNWHETADGVFDFDGHTSPRRDLREVLRLGEELGFFFVVRPGPVIRNEWRNGGYPAWLLERPEYGMPLHDVLEGRYPATATLQNAHSDDAAAEWMRNATHLRYAGRWLHRALEEFRPVADRVLAVQLDDDQGAYLDNDTYPAPHLHAYLQWLERQVRDVVGPATPLFINTYEMKVPSSSPVWAMGNWYQSDAFSIGEHDRAELAFATASLRTQAAVPLAYSEFQAGWLAGPEDPQPRPADPTNTSLAIGELAGWGLKGLIDFPLHDTLAPFGWEAPFSNALYAWDAAYDLELRAPSAGDSAAYASRWFTTQPMLSTLAFYGPALEEAHRVSDAAVVYDGRGDAYAAAGAIKTDLAACRAGGIVCDAIDPLQVDDARLRAAPALVLHDAVRRASAALVARARRLGVRVVGDVAAVRGAAPGDVTLLRGRHGTFAAIENWSSAPRRIDPRALGPAFSGLVPFTVLPREARIVAGGVDLPFVRSAFRAGDRLTTSCAVVGHGEPLPEFGVVSAAQVTAIPGPVSTGAPAATIPAFDLAGAPCRVVTTIAGRRRVRDVRWTHPSSRDDGAPGAARVHLAPNARIAFPSPESSPSAGAHVTTIDAFADGAREIVLRNANAFAVIVPDGGARLVMYGAGARNDVDATGALRDDIFPALPLSTTDRIAKYTHTYPAGTFNRPYEPCTFETARGAGAYLRYRAPDLPGSPLFERVVMLAGDDPRLIVDERFTPGAGDAARALVSLSAIAGGTVVDGDPDPRRGEIAFPQLVAAWTPAEIAAASWTPARSNGTLQLRFAPETGGSRWHRITLRDAGTAKGEDLRRLAEAEHRWVAANASPFTDGEVAKRYTQSPQKRPSESSCGFESHLPQ</sequence>
<dbReference type="Pfam" id="PF01301">
    <property type="entry name" value="Glyco_hydro_35"/>
    <property type="match status" value="1"/>
</dbReference>
<feature type="signal peptide" evidence="4">
    <location>
        <begin position="1"/>
        <end position="27"/>
    </location>
</feature>
<dbReference type="EMBL" id="AP025523">
    <property type="protein sequence ID" value="BDE06688.1"/>
    <property type="molecule type" value="Genomic_DNA"/>
</dbReference>